<dbReference type="InterPro" id="IPR052957">
    <property type="entry name" value="Auxin_embryo_med"/>
</dbReference>
<sequence>MSLKPNKVAPVRQQLSSVHPELLLFLSKIKQLNVWEKNIDPKLNSVSAISISSETEFMTRKNMDVVSYTLYLSVEENEKELEKECSYYMWKQKFPVKVDNQVKSRDDIDEWAITLAFPNGQRLNRGMSSPGVYAYLPTNMVTNADFILSSSRETILLDNKWNEGILNCVSSTFFNALNSLVKTTEAAPVSSLPRMLEFLPVKTSSYPQLNVVRESIQKKVKADNIISCESSKKQKIFSKPDGVGRVSPAFWNILIDAKKQGVSFETFLSHGRYILSSAFDNEAYNEVLNFLGVSPMDNKWYVKCIQSSNLIFGVSDDVYMDLLMFLASNWTGRFNNTNIRNIPLLKYVGEGGNVTLWSIACATQLGKRLHLSGHHKYIAWPIDCNKELGYAASHFFMSKSTQDALAIQPKRGTLQEWLRQNACVKPVPSESFLSSSEWGSLFQRGCVLVDIPLIDQAFYDNKVNNYMEELRTLGVLSEFGEACRFIGEHLMTLSTSSNLTKANVLSILKFIRLLREMYMPPEDFITMVKEGKWLKTSHGFMSPLGSILHGSEWAAASTISNLPFIDQQYYGEEILSFREELQLLGVITGFNKNYQLVSKNFCLPGNLAAITAESVLLILQCIKHSILSDAVLSDLKSRNWLVTSLGCKSPTETFLFHSEWGSLLNVFNNYFPKLNESFYGSKILLHKEELQKVGVIVTYQEAAVAFAIGFKELKSSASLSKESVFSLMDCYRSLKESAYRFPMELLQCIMEEKWVKTRLGYRSPKESILLCDTWEPLIPITKLPFIDSYYGPEVRNTKAS</sequence>
<name>A0A7J7NBM2_9MAGN</name>
<accession>A0A7J7NBM2</accession>
<protein>
    <submittedName>
        <fullName evidence="1">Uncharacterized protein</fullName>
    </submittedName>
</protein>
<evidence type="ECO:0000313" key="1">
    <source>
        <dbReference type="EMBL" id="KAF6164555.1"/>
    </source>
</evidence>
<dbReference type="EMBL" id="JACGCM010000926">
    <property type="protein sequence ID" value="KAF6164555.1"/>
    <property type="molecule type" value="Genomic_DNA"/>
</dbReference>
<dbReference type="OrthoDB" id="1262810at2759"/>
<comment type="caution">
    <text evidence="1">The sequence shown here is derived from an EMBL/GenBank/DDBJ whole genome shotgun (WGS) entry which is preliminary data.</text>
</comment>
<dbReference type="AlphaFoldDB" id="A0A7J7NBM2"/>
<organism evidence="1 2">
    <name type="scientific">Kingdonia uniflora</name>
    <dbReference type="NCBI Taxonomy" id="39325"/>
    <lineage>
        <taxon>Eukaryota</taxon>
        <taxon>Viridiplantae</taxon>
        <taxon>Streptophyta</taxon>
        <taxon>Embryophyta</taxon>
        <taxon>Tracheophyta</taxon>
        <taxon>Spermatophyta</taxon>
        <taxon>Magnoliopsida</taxon>
        <taxon>Ranunculales</taxon>
        <taxon>Circaeasteraceae</taxon>
        <taxon>Kingdonia</taxon>
    </lineage>
</organism>
<dbReference type="Proteomes" id="UP000541444">
    <property type="component" value="Unassembled WGS sequence"/>
</dbReference>
<dbReference type="PANTHER" id="PTHR32387">
    <property type="entry name" value="WU:FJ29H11"/>
    <property type="match status" value="1"/>
</dbReference>
<reference evidence="1 2" key="1">
    <citation type="journal article" date="2020" name="IScience">
        <title>Genome Sequencing of the Endangered Kingdonia uniflora (Circaeasteraceae, Ranunculales) Reveals Potential Mechanisms of Evolutionary Specialization.</title>
        <authorList>
            <person name="Sun Y."/>
            <person name="Deng T."/>
            <person name="Zhang A."/>
            <person name="Moore M.J."/>
            <person name="Landis J.B."/>
            <person name="Lin N."/>
            <person name="Zhang H."/>
            <person name="Zhang X."/>
            <person name="Huang J."/>
            <person name="Zhang X."/>
            <person name="Sun H."/>
            <person name="Wang H."/>
        </authorList>
    </citation>
    <scope>NUCLEOTIDE SEQUENCE [LARGE SCALE GENOMIC DNA]</scope>
    <source>
        <strain evidence="1">TB1705</strain>
        <tissue evidence="1">Leaf</tissue>
    </source>
</reference>
<evidence type="ECO:0000313" key="2">
    <source>
        <dbReference type="Proteomes" id="UP000541444"/>
    </source>
</evidence>
<proteinExistence type="predicted"/>
<gene>
    <name evidence="1" type="ORF">GIB67_025381</name>
</gene>
<keyword evidence="2" id="KW-1185">Reference proteome</keyword>
<dbReference type="PANTHER" id="PTHR32387:SF3">
    <property type="entry name" value="ATP_DNA BINDING PROTEIN"/>
    <property type="match status" value="1"/>
</dbReference>